<evidence type="ECO:0000313" key="2">
    <source>
        <dbReference type="Proteomes" id="UP000266841"/>
    </source>
</evidence>
<dbReference type="AlphaFoldDB" id="K0RWV2"/>
<protein>
    <submittedName>
        <fullName evidence="1">Uncharacterized protein</fullName>
    </submittedName>
</protein>
<accession>K0RWV2</accession>
<gene>
    <name evidence="1" type="ORF">THAOC_27249</name>
</gene>
<feature type="non-terminal residue" evidence="1">
    <location>
        <position position="1"/>
    </location>
</feature>
<reference evidence="1 2" key="1">
    <citation type="journal article" date="2012" name="Genome Biol.">
        <title>Genome and low-iron response of an oceanic diatom adapted to chronic iron limitation.</title>
        <authorList>
            <person name="Lommer M."/>
            <person name="Specht M."/>
            <person name="Roy A.S."/>
            <person name="Kraemer L."/>
            <person name="Andreson R."/>
            <person name="Gutowska M.A."/>
            <person name="Wolf J."/>
            <person name="Bergner S.V."/>
            <person name="Schilhabel M.B."/>
            <person name="Klostermeier U.C."/>
            <person name="Beiko R.G."/>
            <person name="Rosenstiel P."/>
            <person name="Hippler M."/>
            <person name="Laroche J."/>
        </authorList>
    </citation>
    <scope>NUCLEOTIDE SEQUENCE [LARGE SCALE GENOMIC DNA]</scope>
    <source>
        <strain evidence="1 2">CCMP1005</strain>
    </source>
</reference>
<sequence>AVVEPADLSLTTRVDGKATRVQAAGVRVGEDDWKTDAPGDVGTCETPNRGEAATTAFDGRTRMARDACCRQFWTRRNAWGAALERASGGTALGAAGGRAAADA</sequence>
<organism evidence="1 2">
    <name type="scientific">Thalassiosira oceanica</name>
    <name type="common">Marine diatom</name>
    <dbReference type="NCBI Taxonomy" id="159749"/>
    <lineage>
        <taxon>Eukaryota</taxon>
        <taxon>Sar</taxon>
        <taxon>Stramenopiles</taxon>
        <taxon>Ochrophyta</taxon>
        <taxon>Bacillariophyta</taxon>
        <taxon>Coscinodiscophyceae</taxon>
        <taxon>Thalassiosirophycidae</taxon>
        <taxon>Thalassiosirales</taxon>
        <taxon>Thalassiosiraceae</taxon>
        <taxon>Thalassiosira</taxon>
    </lineage>
</organism>
<dbReference type="Proteomes" id="UP000266841">
    <property type="component" value="Unassembled WGS sequence"/>
</dbReference>
<dbReference type="EMBL" id="AGNL01037985">
    <property type="protein sequence ID" value="EJK53336.1"/>
    <property type="molecule type" value="Genomic_DNA"/>
</dbReference>
<keyword evidence="2" id="KW-1185">Reference proteome</keyword>
<proteinExistence type="predicted"/>
<name>K0RWV2_THAOC</name>
<comment type="caution">
    <text evidence="1">The sequence shown here is derived from an EMBL/GenBank/DDBJ whole genome shotgun (WGS) entry which is preliminary data.</text>
</comment>
<evidence type="ECO:0000313" key="1">
    <source>
        <dbReference type="EMBL" id="EJK53336.1"/>
    </source>
</evidence>